<accession>A0A918Y829</accession>
<dbReference type="AlphaFoldDB" id="A0A918Y829"/>
<feature type="compositionally biased region" description="Low complexity" evidence="1">
    <location>
        <begin position="26"/>
        <end position="47"/>
    </location>
</feature>
<evidence type="ECO:0000256" key="2">
    <source>
        <dbReference type="SAM" id="SignalP"/>
    </source>
</evidence>
<gene>
    <name evidence="3" type="ORF">GCM10010508_49400</name>
</gene>
<proteinExistence type="predicted"/>
<comment type="caution">
    <text evidence="3">The sequence shown here is derived from an EMBL/GenBank/DDBJ whole genome shotgun (WGS) entry which is preliminary data.</text>
</comment>
<feature type="chain" id="PRO_5037018836" evidence="2">
    <location>
        <begin position="30"/>
        <end position="98"/>
    </location>
</feature>
<dbReference type="EMBL" id="BMVF01000014">
    <property type="protein sequence ID" value="GHD93293.1"/>
    <property type="molecule type" value="Genomic_DNA"/>
</dbReference>
<sequence length="98" mass="10153">MLMRRLVTVGLPAVAAGGLLLASGGSATAATTPATTAPATTVPAATSHHSSPRHPAHEHIDPWVAGQLEEFEPALAKRAAVFDPWVKDQLALFPPTAR</sequence>
<evidence type="ECO:0000313" key="3">
    <source>
        <dbReference type="EMBL" id="GHD93293.1"/>
    </source>
</evidence>
<keyword evidence="4" id="KW-1185">Reference proteome</keyword>
<evidence type="ECO:0000313" key="4">
    <source>
        <dbReference type="Proteomes" id="UP000608955"/>
    </source>
</evidence>
<reference evidence="3" key="1">
    <citation type="journal article" date="2014" name="Int. J. Syst. Evol. Microbiol.">
        <title>Complete genome sequence of Corynebacterium casei LMG S-19264T (=DSM 44701T), isolated from a smear-ripened cheese.</title>
        <authorList>
            <consortium name="US DOE Joint Genome Institute (JGI-PGF)"/>
            <person name="Walter F."/>
            <person name="Albersmeier A."/>
            <person name="Kalinowski J."/>
            <person name="Ruckert C."/>
        </authorList>
    </citation>
    <scope>NUCLEOTIDE SEQUENCE</scope>
    <source>
        <strain evidence="3">JCM 4654</strain>
    </source>
</reference>
<name>A0A918Y829_9ACTN</name>
<feature type="signal peptide" evidence="2">
    <location>
        <begin position="1"/>
        <end position="29"/>
    </location>
</feature>
<protein>
    <submittedName>
        <fullName evidence="3">Uncharacterized protein</fullName>
    </submittedName>
</protein>
<keyword evidence="2" id="KW-0732">Signal</keyword>
<feature type="region of interest" description="Disordered" evidence="1">
    <location>
        <begin position="26"/>
        <end position="58"/>
    </location>
</feature>
<dbReference type="Proteomes" id="UP000608955">
    <property type="component" value="Unassembled WGS sequence"/>
</dbReference>
<organism evidence="3 4">
    <name type="scientific">Streptomyces naganishii JCM 4654</name>
    <dbReference type="NCBI Taxonomy" id="1306179"/>
    <lineage>
        <taxon>Bacteria</taxon>
        <taxon>Bacillati</taxon>
        <taxon>Actinomycetota</taxon>
        <taxon>Actinomycetes</taxon>
        <taxon>Kitasatosporales</taxon>
        <taxon>Streptomycetaceae</taxon>
        <taxon>Streptomyces</taxon>
    </lineage>
</organism>
<evidence type="ECO:0000256" key="1">
    <source>
        <dbReference type="SAM" id="MobiDB-lite"/>
    </source>
</evidence>
<reference evidence="3" key="2">
    <citation type="submission" date="2020-09" db="EMBL/GenBank/DDBJ databases">
        <authorList>
            <person name="Sun Q."/>
            <person name="Ohkuma M."/>
        </authorList>
    </citation>
    <scope>NUCLEOTIDE SEQUENCE</scope>
    <source>
        <strain evidence="3">JCM 4654</strain>
    </source>
</reference>